<dbReference type="Pfam" id="PF00353">
    <property type="entry name" value="HemolysinCabind"/>
    <property type="match status" value="1"/>
</dbReference>
<dbReference type="InterPro" id="IPR005135">
    <property type="entry name" value="Endo/exonuclease/phosphatase"/>
</dbReference>
<dbReference type="Gene3D" id="2.150.10.10">
    <property type="entry name" value="Serralysin-like metalloprotease, C-terminal"/>
    <property type="match status" value="1"/>
</dbReference>
<evidence type="ECO:0000313" key="4">
    <source>
        <dbReference type="Proteomes" id="UP000586093"/>
    </source>
</evidence>
<dbReference type="NCBIfam" id="NF033681">
    <property type="entry name" value="ExeM_NucH_DNase"/>
    <property type="match status" value="1"/>
</dbReference>
<dbReference type="GO" id="GO:0005509">
    <property type="term" value="F:calcium ion binding"/>
    <property type="evidence" value="ECO:0007669"/>
    <property type="project" value="InterPro"/>
</dbReference>
<keyword evidence="1" id="KW-0732">Signal</keyword>
<dbReference type="Gene3D" id="3.60.10.10">
    <property type="entry name" value="Endonuclease/exonuclease/phosphatase"/>
    <property type="match status" value="1"/>
</dbReference>
<evidence type="ECO:0000256" key="1">
    <source>
        <dbReference type="SAM" id="SignalP"/>
    </source>
</evidence>
<feature type="chain" id="PRO_5032326976" evidence="1">
    <location>
        <begin position="30"/>
        <end position="1053"/>
    </location>
</feature>
<name>A0A839HNG7_9BURK</name>
<feature type="signal peptide" evidence="1">
    <location>
        <begin position="1"/>
        <end position="29"/>
    </location>
</feature>
<evidence type="ECO:0000313" key="3">
    <source>
        <dbReference type="EMBL" id="MBB1163002.1"/>
    </source>
</evidence>
<keyword evidence="3" id="KW-0378">Hydrolase</keyword>
<dbReference type="PROSITE" id="PS51841">
    <property type="entry name" value="LTD"/>
    <property type="match status" value="1"/>
</dbReference>
<dbReference type="PANTHER" id="PTHR42834:SF1">
    <property type="entry name" value="ENDONUCLEASE_EXONUCLEASE_PHOSPHATASE FAMILY PROTEIN (AFU_ORTHOLOGUE AFUA_3G09210)"/>
    <property type="match status" value="1"/>
</dbReference>
<dbReference type="EMBL" id="JACIVI010000006">
    <property type="protein sequence ID" value="MBB1163002.1"/>
    <property type="molecule type" value="Genomic_DNA"/>
</dbReference>
<keyword evidence="4" id="KW-1185">Reference proteome</keyword>
<dbReference type="Pfam" id="PF00932">
    <property type="entry name" value="LTD"/>
    <property type="match status" value="1"/>
</dbReference>
<evidence type="ECO:0000259" key="2">
    <source>
        <dbReference type="PROSITE" id="PS51841"/>
    </source>
</evidence>
<protein>
    <submittedName>
        <fullName evidence="3">ExeM/NucH family extracellular endonuclease</fullName>
    </submittedName>
</protein>
<dbReference type="SUPFAM" id="SSF51120">
    <property type="entry name" value="beta-Roll"/>
    <property type="match status" value="1"/>
</dbReference>
<dbReference type="CDD" id="cd04486">
    <property type="entry name" value="YhcR_OBF_like"/>
    <property type="match status" value="1"/>
</dbReference>
<dbReference type="GO" id="GO:0004519">
    <property type="term" value="F:endonuclease activity"/>
    <property type="evidence" value="ECO:0007669"/>
    <property type="project" value="UniProtKB-KW"/>
</dbReference>
<gene>
    <name evidence="3" type="ORF">H4F90_13540</name>
</gene>
<dbReference type="InterPro" id="IPR047971">
    <property type="entry name" value="ExeM-like"/>
</dbReference>
<proteinExistence type="predicted"/>
<dbReference type="InterPro" id="IPR001343">
    <property type="entry name" value="Hemolysn_Ca-bd"/>
</dbReference>
<organism evidence="3 4">
    <name type="scientific">Aquariibacter albus</name>
    <dbReference type="NCBI Taxonomy" id="2759899"/>
    <lineage>
        <taxon>Bacteria</taxon>
        <taxon>Pseudomonadati</taxon>
        <taxon>Pseudomonadota</taxon>
        <taxon>Betaproteobacteria</taxon>
        <taxon>Burkholderiales</taxon>
        <taxon>Sphaerotilaceae</taxon>
        <taxon>Aquariibacter</taxon>
    </lineage>
</organism>
<dbReference type="Pfam" id="PF03372">
    <property type="entry name" value="Exo_endo_phos"/>
    <property type="match status" value="1"/>
</dbReference>
<comment type="caution">
    <text evidence="3">The sequence shown here is derived from an EMBL/GenBank/DDBJ whole genome shotgun (WGS) entry which is preliminary data.</text>
</comment>
<dbReference type="InterPro" id="IPR036691">
    <property type="entry name" value="Endo/exonu/phosph_ase_sf"/>
</dbReference>
<keyword evidence="3" id="KW-0540">Nuclease</keyword>
<dbReference type="Proteomes" id="UP000586093">
    <property type="component" value="Unassembled WGS sequence"/>
</dbReference>
<dbReference type="RefSeq" id="WP_182665516.1">
    <property type="nucleotide sequence ID" value="NZ_JACIVI010000006.1"/>
</dbReference>
<feature type="domain" description="LTD" evidence="2">
    <location>
        <begin position="26"/>
        <end position="176"/>
    </location>
</feature>
<dbReference type="SUPFAM" id="SSF56219">
    <property type="entry name" value="DNase I-like"/>
    <property type="match status" value="1"/>
</dbReference>
<dbReference type="InterPro" id="IPR001322">
    <property type="entry name" value="Lamin_tail_dom"/>
</dbReference>
<reference evidence="3 4" key="1">
    <citation type="submission" date="2020-08" db="EMBL/GenBank/DDBJ databases">
        <title>Aquariorum lacteus gen. nov., sp. nov., a new member of the family Comamonadaceae, isolated from freshwater aquarium.</title>
        <authorList>
            <person name="Chun S.-J."/>
        </authorList>
    </citation>
    <scope>NUCLEOTIDE SEQUENCE [LARGE SCALE GENOMIC DNA]</scope>
    <source>
        <strain evidence="3 4">SJAQ100</strain>
    </source>
</reference>
<dbReference type="InterPro" id="IPR036415">
    <property type="entry name" value="Lamin_tail_dom_sf"/>
</dbReference>
<dbReference type="SUPFAM" id="SSF74853">
    <property type="entry name" value="Lamin A/C globular tail domain"/>
    <property type="match status" value="1"/>
</dbReference>
<dbReference type="InterPro" id="IPR011049">
    <property type="entry name" value="Serralysin-like_metalloprot_C"/>
</dbReference>
<dbReference type="AlphaFoldDB" id="A0A839HNG7"/>
<accession>A0A839HNG7</accession>
<keyword evidence="3" id="KW-0255">Endonuclease</keyword>
<dbReference type="PANTHER" id="PTHR42834">
    <property type="entry name" value="ENDONUCLEASE/EXONUCLEASE/PHOSPHATASE FAMILY PROTEIN (AFU_ORTHOLOGUE AFUA_3G09210)"/>
    <property type="match status" value="1"/>
</dbReference>
<dbReference type="CDD" id="cd10283">
    <property type="entry name" value="MnuA_DNase1-like"/>
    <property type="match status" value="1"/>
</dbReference>
<sequence length="1053" mass="106256">MSRLARPARPRLAPLALALAALLGGPVAAQSLPALVISQVYGGGGNSGATLNKDYVELFNRGSSAVSLNGWSLQYASSTGTGSFASNSPLALPALTLQPGQYLLLGLAGGAQGGALPAPDREGTIAAAAANGKFVLVAPDANGAATGLACNGGSAASSPCDAVQLARIADAVGYGNANYFEGGAAAPALSATLAAFRALGGCTDSNHNGKDFSTALPAPRNSASPRNPCGVTPPPLDEPIVPSCTALNLKVGQAGSAAQTARDPDGVVNAVRVVGSLPAGLSLGTLTPATGAGGSASVTLSASASLAAGSHPVALSWSNDTGQSAGCTATVTVEAPAAALTPIPSIQGTGARSPLAGQTVSTEGVVTKVLNNGFFLQDPVGDGNPLSSDGLFVFTGSAPTVAAGDRVRVSGSVIEFDVSGSGANPAAEARPLTEIGGSPTVVKLGTAALPAPVVLDLETQGGDELERFEGMLVTVRGPLTVSQNFFLGRFGQLTVAAGERLETPTNRHRPGPEAQALAESNARRSLLLDDSSSLQNPQPIPYLGQDATVRAGDTTPQLTGVIDFGLYTASTTGLSGYRLQPTVTPVFSRANPRSSQPPAVGGSHRVASFNLLNYFTTFTDGRTADGASGQGCSLGGSVSAGNCRGADNLAEFKRQQAKLVSAITALDADVLGLIELQNKGMTAVQNLVDALNTERGGPVYAAVADPVSGTGSDAIKTALIYQPARLSPVGASLSDPAAVHNRPPVAQTFQTAAGSRFTVVVNHFKSKGCDGASGADLDLGDGQGCFNATRVAQARALLGFIGRLQAARPGVPATPELLVLGDLNAYAQEDPIATLRAAGLVDEIGRDKAFGYSFVFDGAAGRLDHALSTPALAARVVKADEWAINADEPSVLDYNTEFKPDDRYSPTPFRASDHDPVLVGLNLAPALQAASPRGGVNGTAGDDVIVAGEGANSVQGGPGADVFVIRSLREAGDTVLDFTPGVDRIELAELIAAHGLGGRDLIASGHVLLQDSPRGLGLLFDTDGAAGPARASLLLLLPGLSRSQIQPRRDLGL</sequence>